<dbReference type="Proteomes" id="UP000265520">
    <property type="component" value="Unassembled WGS sequence"/>
</dbReference>
<keyword evidence="2" id="KW-1185">Reference proteome</keyword>
<comment type="caution">
    <text evidence="1">The sequence shown here is derived from an EMBL/GenBank/DDBJ whole genome shotgun (WGS) entry which is preliminary data.</text>
</comment>
<sequence>GVCMVVQGLEAGKIAIEVRESRVAAAIARYSASAEEQETVVCFYDFHEMRE</sequence>
<proteinExistence type="predicted"/>
<organism evidence="1 2">
    <name type="scientific">Trifolium medium</name>
    <dbReference type="NCBI Taxonomy" id="97028"/>
    <lineage>
        <taxon>Eukaryota</taxon>
        <taxon>Viridiplantae</taxon>
        <taxon>Streptophyta</taxon>
        <taxon>Embryophyta</taxon>
        <taxon>Tracheophyta</taxon>
        <taxon>Spermatophyta</taxon>
        <taxon>Magnoliopsida</taxon>
        <taxon>eudicotyledons</taxon>
        <taxon>Gunneridae</taxon>
        <taxon>Pentapetalae</taxon>
        <taxon>rosids</taxon>
        <taxon>fabids</taxon>
        <taxon>Fabales</taxon>
        <taxon>Fabaceae</taxon>
        <taxon>Papilionoideae</taxon>
        <taxon>50 kb inversion clade</taxon>
        <taxon>NPAAA clade</taxon>
        <taxon>Hologalegina</taxon>
        <taxon>IRL clade</taxon>
        <taxon>Trifolieae</taxon>
        <taxon>Trifolium</taxon>
    </lineage>
</organism>
<accession>A0A392V094</accession>
<protein>
    <submittedName>
        <fullName evidence="1">Uncharacterized protein</fullName>
    </submittedName>
</protein>
<evidence type="ECO:0000313" key="2">
    <source>
        <dbReference type="Proteomes" id="UP000265520"/>
    </source>
</evidence>
<reference evidence="1 2" key="1">
    <citation type="journal article" date="2018" name="Front. Plant Sci.">
        <title>Red Clover (Trifolium pratense) and Zigzag Clover (T. medium) - A Picture of Genomic Similarities and Differences.</title>
        <authorList>
            <person name="Dluhosova J."/>
            <person name="Istvanek J."/>
            <person name="Nedelnik J."/>
            <person name="Repkova J."/>
        </authorList>
    </citation>
    <scope>NUCLEOTIDE SEQUENCE [LARGE SCALE GENOMIC DNA]</scope>
    <source>
        <strain evidence="2">cv. 10/8</strain>
        <tissue evidence="1">Leaf</tissue>
    </source>
</reference>
<feature type="non-terminal residue" evidence="1">
    <location>
        <position position="1"/>
    </location>
</feature>
<dbReference type="EMBL" id="LXQA010997098">
    <property type="protein sequence ID" value="MCI80501.1"/>
    <property type="molecule type" value="Genomic_DNA"/>
</dbReference>
<evidence type="ECO:0000313" key="1">
    <source>
        <dbReference type="EMBL" id="MCI80501.1"/>
    </source>
</evidence>
<name>A0A392V094_9FABA</name>
<dbReference type="AlphaFoldDB" id="A0A392V094"/>